<evidence type="ECO:0000313" key="3">
    <source>
        <dbReference type="Proteomes" id="UP001283361"/>
    </source>
</evidence>
<evidence type="ECO:0000313" key="2">
    <source>
        <dbReference type="EMBL" id="KAK3765471.1"/>
    </source>
</evidence>
<accession>A0AAE0ZAS1</accession>
<keyword evidence="3" id="KW-1185">Reference proteome</keyword>
<feature type="region of interest" description="Disordered" evidence="1">
    <location>
        <begin position="1"/>
        <end position="38"/>
    </location>
</feature>
<reference evidence="2" key="1">
    <citation type="journal article" date="2023" name="G3 (Bethesda)">
        <title>A reference genome for the long-term kleptoplast-retaining sea slug Elysia crispata morphotype clarki.</title>
        <authorList>
            <person name="Eastman K.E."/>
            <person name="Pendleton A.L."/>
            <person name="Shaikh M.A."/>
            <person name="Suttiyut T."/>
            <person name="Ogas R."/>
            <person name="Tomko P."/>
            <person name="Gavelis G."/>
            <person name="Widhalm J.R."/>
            <person name="Wisecaver J.H."/>
        </authorList>
    </citation>
    <scope>NUCLEOTIDE SEQUENCE</scope>
    <source>
        <strain evidence="2">ECLA1</strain>
    </source>
</reference>
<gene>
    <name evidence="2" type="ORF">RRG08_017146</name>
</gene>
<feature type="compositionally biased region" description="Basic and acidic residues" evidence="1">
    <location>
        <begin position="1"/>
        <end position="11"/>
    </location>
</feature>
<dbReference type="AlphaFoldDB" id="A0AAE0ZAS1"/>
<proteinExistence type="predicted"/>
<dbReference type="Proteomes" id="UP001283361">
    <property type="component" value="Unassembled WGS sequence"/>
</dbReference>
<organism evidence="2 3">
    <name type="scientific">Elysia crispata</name>
    <name type="common">lettuce slug</name>
    <dbReference type="NCBI Taxonomy" id="231223"/>
    <lineage>
        <taxon>Eukaryota</taxon>
        <taxon>Metazoa</taxon>
        <taxon>Spiralia</taxon>
        <taxon>Lophotrochozoa</taxon>
        <taxon>Mollusca</taxon>
        <taxon>Gastropoda</taxon>
        <taxon>Heterobranchia</taxon>
        <taxon>Euthyneura</taxon>
        <taxon>Panpulmonata</taxon>
        <taxon>Sacoglossa</taxon>
        <taxon>Placobranchoidea</taxon>
        <taxon>Plakobranchidae</taxon>
        <taxon>Elysia</taxon>
    </lineage>
</organism>
<comment type="caution">
    <text evidence="2">The sequence shown here is derived from an EMBL/GenBank/DDBJ whole genome shotgun (WGS) entry which is preliminary data.</text>
</comment>
<name>A0AAE0ZAS1_9GAST</name>
<dbReference type="EMBL" id="JAWDGP010004301">
    <property type="protein sequence ID" value="KAK3765471.1"/>
    <property type="molecule type" value="Genomic_DNA"/>
</dbReference>
<sequence>MLTKNNTDKKSYGRAWRRVQESDTHQNQGSETTRERSQFILHRSTQVYGVVTPLPQPETDASIPSVIDLHKFMELTPLSQSETDASIPSVVDLHKFMEL</sequence>
<evidence type="ECO:0000256" key="1">
    <source>
        <dbReference type="SAM" id="MobiDB-lite"/>
    </source>
</evidence>
<protein>
    <submittedName>
        <fullName evidence="2">Uncharacterized protein</fullName>
    </submittedName>
</protein>